<accession>A0A6J7G4I2</accession>
<evidence type="ECO:0000313" key="4">
    <source>
        <dbReference type="EMBL" id="CAB4977666.1"/>
    </source>
</evidence>
<dbReference type="EMBL" id="CAFBPP010000001">
    <property type="protein sequence ID" value="CAB5008607.1"/>
    <property type="molecule type" value="Genomic_DNA"/>
</dbReference>
<reference evidence="3" key="1">
    <citation type="submission" date="2020-05" db="EMBL/GenBank/DDBJ databases">
        <authorList>
            <person name="Chiriac C."/>
            <person name="Salcher M."/>
            <person name="Ghai R."/>
            <person name="Kavagutti S V."/>
        </authorList>
    </citation>
    <scope>NUCLEOTIDE SEQUENCE</scope>
</reference>
<feature type="region of interest" description="Disordered" evidence="1">
    <location>
        <begin position="78"/>
        <end position="128"/>
    </location>
</feature>
<proteinExistence type="predicted"/>
<protein>
    <submittedName>
        <fullName evidence="3">Unannotated protein</fullName>
    </submittedName>
</protein>
<dbReference type="EMBL" id="CAFBOP010000003">
    <property type="protein sequence ID" value="CAB4977666.1"/>
    <property type="molecule type" value="Genomic_DNA"/>
</dbReference>
<evidence type="ECO:0000313" key="3">
    <source>
        <dbReference type="EMBL" id="CAB4902931.1"/>
    </source>
</evidence>
<dbReference type="AlphaFoldDB" id="A0A6J7G4I2"/>
<evidence type="ECO:0000313" key="5">
    <source>
        <dbReference type="EMBL" id="CAB5008607.1"/>
    </source>
</evidence>
<dbReference type="EMBL" id="CAFAAC010000009">
    <property type="protein sequence ID" value="CAB4780954.1"/>
    <property type="molecule type" value="Genomic_DNA"/>
</dbReference>
<gene>
    <name evidence="2" type="ORF">UFOPK2967_00293</name>
    <name evidence="3" type="ORF">UFOPK3587_00591</name>
    <name evidence="4" type="ORF">UFOPK3984_00188</name>
    <name evidence="5" type="ORF">UFOPK4114_00115</name>
</gene>
<sequence length="128" mass="13602">MANDLLSALKVYLSKVTDGERTPAEIAAALNTWVRESGESIKSKIEEEVESSVSKMGFVKKEEFDRLQAQVDALKSATQAAGAAKTSTGKRSAKVSTSKKAPSKKPTKTASAAQGSKKKSSVKKAVKR</sequence>
<dbReference type="EMBL" id="CAFBMN010000021">
    <property type="protein sequence ID" value="CAB4902931.1"/>
    <property type="molecule type" value="Genomic_DNA"/>
</dbReference>
<organism evidence="3">
    <name type="scientific">freshwater metagenome</name>
    <dbReference type="NCBI Taxonomy" id="449393"/>
    <lineage>
        <taxon>unclassified sequences</taxon>
        <taxon>metagenomes</taxon>
        <taxon>ecological metagenomes</taxon>
    </lineage>
</organism>
<name>A0A6J7G4I2_9ZZZZ</name>
<evidence type="ECO:0000313" key="2">
    <source>
        <dbReference type="EMBL" id="CAB4780954.1"/>
    </source>
</evidence>
<evidence type="ECO:0000256" key="1">
    <source>
        <dbReference type="SAM" id="MobiDB-lite"/>
    </source>
</evidence>
<feature type="compositionally biased region" description="Basic residues" evidence="1">
    <location>
        <begin position="116"/>
        <end position="128"/>
    </location>
</feature>